<reference evidence="4" key="1">
    <citation type="submission" date="2015-05" db="EMBL/GenBank/DDBJ databases">
        <authorList>
            <person name="Collingro A."/>
        </authorList>
    </citation>
    <scope>NUCLEOTIDE SEQUENCE [LARGE SCALE GENOMIC DNA]</scope>
    <source>
        <strain evidence="4">Ps</strain>
    </source>
</reference>
<evidence type="ECO:0000313" key="3">
    <source>
        <dbReference type="EMBL" id="CRX36850.1"/>
    </source>
</evidence>
<sequence length="249" mass="29904">MTNKDKLDNEKLLNHLKEIKDLLKIILENNNFEKNPNYNLKIIVYTIEKSIHQFLKIENLEDLLEQEKEIKRCITDATSLFYFYFLDSNMIDKNQLLESNFFKTRINKIKEKTTKQAEEISLQITEITQLKEKLKKIEFNYKKNKKIEEEFPLLEKKLFDLENKYQKNKNTLKKTRAIQKTLKIENNELKKIIKILKENEKEAKEVKTTNHKKEKKVATGNVKLKVDINRKTERAIEKNQTNEDNRKNN</sequence>
<evidence type="ECO:0000256" key="2">
    <source>
        <dbReference type="SAM" id="MobiDB-lite"/>
    </source>
</evidence>
<feature type="region of interest" description="Disordered" evidence="2">
    <location>
        <begin position="229"/>
        <end position="249"/>
    </location>
</feature>
<feature type="coiled-coil region" evidence="1">
    <location>
        <begin position="144"/>
        <end position="216"/>
    </location>
</feature>
<organism evidence="3 4">
    <name type="scientific">Candidatus Hepatoplasma crinochetorum</name>
    <dbReference type="NCBI Taxonomy" id="295596"/>
    <lineage>
        <taxon>Bacteria</taxon>
        <taxon>Bacillati</taxon>
        <taxon>Mycoplasmatota</taxon>
        <taxon>Mollicutes</taxon>
        <taxon>Candidatus Hepatoplasmataceae</taxon>
        <taxon>Candidatus Hepatoplasma</taxon>
    </lineage>
</organism>
<gene>
    <name evidence="3" type="ORF">HEPPS_00490</name>
</gene>
<proteinExistence type="predicted"/>
<keyword evidence="1" id="KW-0175">Coiled coil</keyword>
<evidence type="ECO:0000256" key="1">
    <source>
        <dbReference type="SAM" id="Coils"/>
    </source>
</evidence>
<name>A0A0G7ZKY4_9MOLU</name>
<protein>
    <submittedName>
        <fullName evidence="3">Uncharacterized protein</fullName>
    </submittedName>
</protein>
<evidence type="ECO:0000313" key="4">
    <source>
        <dbReference type="Proteomes" id="UP000242141"/>
    </source>
</evidence>
<dbReference type="Proteomes" id="UP000242141">
    <property type="component" value="Unassembled WGS sequence"/>
</dbReference>
<keyword evidence="4" id="KW-1185">Reference proteome</keyword>
<accession>A0A0G7ZKY4</accession>
<dbReference type="AlphaFoldDB" id="A0A0G7ZKY4"/>
<dbReference type="EMBL" id="CWGI01000001">
    <property type="protein sequence ID" value="CRX36850.1"/>
    <property type="molecule type" value="Genomic_DNA"/>
</dbReference>